<dbReference type="OrthoDB" id="5801062at2759"/>
<organism evidence="2 3">
    <name type="scientific">Lachancea mirantina</name>
    <dbReference type="NCBI Taxonomy" id="1230905"/>
    <lineage>
        <taxon>Eukaryota</taxon>
        <taxon>Fungi</taxon>
        <taxon>Dikarya</taxon>
        <taxon>Ascomycota</taxon>
        <taxon>Saccharomycotina</taxon>
        <taxon>Saccharomycetes</taxon>
        <taxon>Saccharomycetales</taxon>
        <taxon>Saccharomycetaceae</taxon>
        <taxon>Lachancea</taxon>
    </lineage>
</organism>
<feature type="region of interest" description="Disordered" evidence="1">
    <location>
        <begin position="81"/>
        <end position="162"/>
    </location>
</feature>
<dbReference type="Proteomes" id="UP000191024">
    <property type="component" value="Chromosome D"/>
</dbReference>
<evidence type="ECO:0000256" key="1">
    <source>
        <dbReference type="SAM" id="MobiDB-lite"/>
    </source>
</evidence>
<dbReference type="AlphaFoldDB" id="A0A1G4JCP3"/>
<feature type="compositionally biased region" description="Polar residues" evidence="1">
    <location>
        <begin position="94"/>
        <end position="106"/>
    </location>
</feature>
<proteinExistence type="predicted"/>
<protein>
    <submittedName>
        <fullName evidence="2">LAMI_0D07008g1_1</fullName>
    </submittedName>
</protein>
<sequence>MKDTDTLSNPSKPVGNELKSGLRILRDLNLNQLLAVQYDLTREIERRVAKIQNQPCEHEPVRYKRQRTGPRRNSAVEEIRRELPDFKPDLKSNGKCQPTQEESASDSYLPGTLDMQSKEIDFSSPLKGPVVSKPESTEMSKKSMAVISDSEGDLDWSESESPQQIKQQQTELIEFNENPLTGKPWIFEDFKINDFCNAQEARGRVNADVQKFHKMTGLPTTAKKLVLDPNVGFQIVSQSIKKEEESLESSQENFENLKVRSKSPPGYGRLDFPNTQENLADKRQAREILVKKTKKRFLEATRSDKTYRLRSVVFRDQKLNEIVDLQKFTWSEKSLRIFSRD</sequence>
<evidence type="ECO:0000313" key="3">
    <source>
        <dbReference type="Proteomes" id="UP000191024"/>
    </source>
</evidence>
<accession>A0A1G4JCP3</accession>
<gene>
    <name evidence="2" type="ORF">LAMI_0D07008G</name>
</gene>
<dbReference type="STRING" id="1230905.A0A1G4JCP3"/>
<name>A0A1G4JCP3_9SACH</name>
<evidence type="ECO:0000313" key="2">
    <source>
        <dbReference type="EMBL" id="SCU87669.1"/>
    </source>
</evidence>
<keyword evidence="3" id="KW-1185">Reference proteome</keyword>
<reference evidence="2 3" key="1">
    <citation type="submission" date="2016-03" db="EMBL/GenBank/DDBJ databases">
        <authorList>
            <person name="Devillers H."/>
        </authorList>
    </citation>
    <scope>NUCLEOTIDE SEQUENCE [LARGE SCALE GENOMIC DNA]</scope>
    <source>
        <strain evidence="2">CBS 11717</strain>
    </source>
</reference>
<dbReference type="EMBL" id="LT598463">
    <property type="protein sequence ID" value="SCU87669.1"/>
    <property type="molecule type" value="Genomic_DNA"/>
</dbReference>
<feature type="compositionally biased region" description="Basic and acidic residues" evidence="1">
    <location>
        <begin position="81"/>
        <end position="92"/>
    </location>
</feature>